<accession>A0A9P7N1M0</accession>
<name>A0A9P7N1M0_9HYPO</name>
<dbReference type="EMBL" id="SRPS01000007">
    <property type="protein sequence ID" value="KAG5977611.1"/>
    <property type="molecule type" value="Genomic_DNA"/>
</dbReference>
<protein>
    <submittedName>
        <fullName evidence="1">Uncharacterized protein</fullName>
    </submittedName>
</protein>
<organism evidence="1 2">
    <name type="scientific">Claviceps arundinis</name>
    <dbReference type="NCBI Taxonomy" id="1623583"/>
    <lineage>
        <taxon>Eukaryota</taxon>
        <taxon>Fungi</taxon>
        <taxon>Dikarya</taxon>
        <taxon>Ascomycota</taxon>
        <taxon>Pezizomycotina</taxon>
        <taxon>Sordariomycetes</taxon>
        <taxon>Hypocreomycetidae</taxon>
        <taxon>Hypocreales</taxon>
        <taxon>Clavicipitaceae</taxon>
        <taxon>Claviceps</taxon>
    </lineage>
</organism>
<sequence>MAAQVSHVEEFGPDEGLEAGTCRSETLVLLMGHGRPAPVQEYQVEVTYDGVHHIFETTSYSSCLLDLCVSGNYLSPLDSAPQDSYCGFQAPPRW</sequence>
<dbReference type="AlphaFoldDB" id="A0A9P7N1M0"/>
<proteinExistence type="predicted"/>
<gene>
    <name evidence="1" type="ORF">E4U56_007362</name>
</gene>
<evidence type="ECO:0000313" key="1">
    <source>
        <dbReference type="EMBL" id="KAG5977611.1"/>
    </source>
</evidence>
<dbReference type="Proteomes" id="UP000784919">
    <property type="component" value="Unassembled WGS sequence"/>
</dbReference>
<evidence type="ECO:0000313" key="2">
    <source>
        <dbReference type="Proteomes" id="UP000784919"/>
    </source>
</evidence>
<reference evidence="1" key="1">
    <citation type="journal article" date="2020" name="bioRxiv">
        <title>Whole genome comparisons of ergot fungi reveals the divergence and evolution of species within the genus Claviceps are the result of varying mechanisms driving genome evolution and host range expansion.</title>
        <authorList>
            <person name="Wyka S.A."/>
            <person name="Mondo S.J."/>
            <person name="Liu M."/>
            <person name="Dettman J."/>
            <person name="Nalam V."/>
            <person name="Broders K.D."/>
        </authorList>
    </citation>
    <scope>NUCLEOTIDE SEQUENCE</scope>
    <source>
        <strain evidence="1">CCC 1102</strain>
    </source>
</reference>
<comment type="caution">
    <text evidence="1">The sequence shown here is derived from an EMBL/GenBank/DDBJ whole genome shotgun (WGS) entry which is preliminary data.</text>
</comment>